<protein>
    <submittedName>
        <fullName evidence="2">Uncharacterized protein DUF1788</fullName>
    </submittedName>
</protein>
<keyword evidence="4" id="KW-1185">Reference proteome</keyword>
<dbReference type="Pfam" id="PF08747">
    <property type="entry name" value="BrxB"/>
    <property type="match status" value="1"/>
</dbReference>
<evidence type="ECO:0000313" key="5">
    <source>
        <dbReference type="Proteomes" id="UP000295404"/>
    </source>
</evidence>
<dbReference type="InterPro" id="IPR014858">
    <property type="entry name" value="BrxB"/>
</dbReference>
<reference evidence="4" key="2">
    <citation type="submission" date="2017-09" db="EMBL/GenBank/DDBJ databases">
        <authorList>
            <person name="Varghese N."/>
            <person name="Submissions S."/>
        </authorList>
    </citation>
    <scope>NUCLEOTIDE SEQUENCE [LARGE SCALE GENOMIC DNA]</scope>
    <source>
        <strain evidence="4">WG-1MB</strain>
    </source>
</reference>
<evidence type="ECO:0000313" key="4">
    <source>
        <dbReference type="Proteomes" id="UP000217726"/>
    </source>
</evidence>
<reference evidence="2 5" key="3">
    <citation type="submission" date="2019-03" db="EMBL/GenBank/DDBJ databases">
        <title>Subsurface microbial communities from deep shales in Ohio and West Virginia, USA.</title>
        <authorList>
            <person name="Wrighton K."/>
        </authorList>
    </citation>
    <scope>NUCLEOTIDE SEQUENCE [LARGE SCALE GENOMIC DNA]</scope>
    <source>
        <strain evidence="2 5">WG1_MB</strain>
    </source>
</reference>
<dbReference type="Proteomes" id="UP000217726">
    <property type="component" value="Unassembled WGS sequence"/>
</dbReference>
<dbReference type="AlphaFoldDB" id="A0A285FZW0"/>
<dbReference type="EMBL" id="SMMS01000001">
    <property type="protein sequence ID" value="TCL12868.1"/>
    <property type="molecule type" value="Genomic_DNA"/>
</dbReference>
<accession>A0A285FZW0</accession>
<gene>
    <name evidence="2" type="ORF">C7960_1798</name>
    <name evidence="3" type="ORF">C7960_2152</name>
    <name evidence="1" type="ORF">SAMN06295989_10631</name>
</gene>
<sequence>MTIEERLDLLEETIQSEEFLQGKGLGNEVPFWIFDYPPEKELLIRSRIPKLKENLKLKSINILEIDLYELCLEIVTAKIPMERIMQFESDKGSDKLLEKLRLMLKPANIQRTIKKKMDEFGDVGIVFITGVGKAWPFIRSHSILNNLQPVVDDMPLILFYPGKYSGLDLSLFGKFKDGNYYRAFRLVDDSAIDI</sequence>
<dbReference type="RefSeq" id="WP_096712429.1">
    <property type="nucleotide sequence ID" value="NZ_OBDR01000006.1"/>
</dbReference>
<dbReference type="OrthoDB" id="266695at2157"/>
<evidence type="ECO:0000313" key="3">
    <source>
        <dbReference type="EMBL" id="TCL12868.1"/>
    </source>
</evidence>
<evidence type="ECO:0000313" key="1">
    <source>
        <dbReference type="EMBL" id="SNY16698.1"/>
    </source>
</evidence>
<dbReference type="Proteomes" id="UP000295404">
    <property type="component" value="Unassembled WGS sequence"/>
</dbReference>
<dbReference type="EMBL" id="OBDR01000006">
    <property type="protein sequence ID" value="SNY16698.1"/>
    <property type="molecule type" value="Genomic_DNA"/>
</dbReference>
<organism evidence="1 4">
    <name type="scientific">Methanohalophilus euhalobius</name>
    <dbReference type="NCBI Taxonomy" id="51203"/>
    <lineage>
        <taxon>Archaea</taxon>
        <taxon>Methanobacteriati</taxon>
        <taxon>Methanobacteriota</taxon>
        <taxon>Stenosarchaea group</taxon>
        <taxon>Methanomicrobia</taxon>
        <taxon>Methanosarcinales</taxon>
        <taxon>Methanosarcinaceae</taxon>
        <taxon>Methanohalophilus</taxon>
    </lineage>
</organism>
<reference evidence="1" key="1">
    <citation type="submission" date="2017-09" db="EMBL/GenBank/DDBJ databases">
        <authorList>
            <person name="Ehlers B."/>
            <person name="Leendertz F.H."/>
        </authorList>
    </citation>
    <scope>NUCLEOTIDE SEQUENCE [LARGE SCALE GENOMIC DNA]</scope>
    <source>
        <strain evidence="1">WG-1MB</strain>
    </source>
</reference>
<proteinExistence type="predicted"/>
<name>A0A285FZW0_9EURY</name>
<dbReference type="EMBL" id="SMMS01000001">
    <property type="protein sequence ID" value="TCL12535.1"/>
    <property type="molecule type" value="Genomic_DNA"/>
</dbReference>
<evidence type="ECO:0000313" key="2">
    <source>
        <dbReference type="EMBL" id="TCL12535.1"/>
    </source>
</evidence>